<dbReference type="Pfam" id="PF00646">
    <property type="entry name" value="F-box"/>
    <property type="match status" value="1"/>
</dbReference>
<dbReference type="SMART" id="SM00256">
    <property type="entry name" value="FBOX"/>
    <property type="match status" value="1"/>
</dbReference>
<dbReference type="OMA" id="THQFICK"/>
<dbReference type="PANTHER" id="PTHR31672">
    <property type="entry name" value="BNACNNG10540D PROTEIN"/>
    <property type="match status" value="1"/>
</dbReference>
<protein>
    <submittedName>
        <fullName evidence="3">Putative F-box domain-containing protein</fullName>
    </submittedName>
</protein>
<evidence type="ECO:0000313" key="3">
    <source>
        <dbReference type="EMBL" id="RHN64798.1"/>
    </source>
</evidence>
<gene>
    <name evidence="3" type="ORF">MtrunA17_Chr4g0072991</name>
</gene>
<dbReference type="SUPFAM" id="SSF81383">
    <property type="entry name" value="F-box domain"/>
    <property type="match status" value="1"/>
</dbReference>
<dbReference type="Proteomes" id="UP000265566">
    <property type="component" value="Chromosome 4"/>
</dbReference>
<dbReference type="PROSITE" id="PS50181">
    <property type="entry name" value="FBOX"/>
    <property type="match status" value="1"/>
</dbReference>
<dbReference type="EMBL" id="PSQE01000004">
    <property type="protein sequence ID" value="RHN64798.1"/>
    <property type="molecule type" value="Genomic_DNA"/>
</dbReference>
<organism evidence="3">
    <name type="scientific">Medicago truncatula</name>
    <name type="common">Barrel medic</name>
    <name type="synonym">Medicago tribuloides</name>
    <dbReference type="NCBI Taxonomy" id="3880"/>
    <lineage>
        <taxon>Eukaryota</taxon>
        <taxon>Viridiplantae</taxon>
        <taxon>Streptophyta</taxon>
        <taxon>Embryophyta</taxon>
        <taxon>Tracheophyta</taxon>
        <taxon>Spermatophyta</taxon>
        <taxon>Magnoliopsida</taxon>
        <taxon>eudicotyledons</taxon>
        <taxon>Gunneridae</taxon>
        <taxon>Pentapetalae</taxon>
        <taxon>rosids</taxon>
        <taxon>fabids</taxon>
        <taxon>Fabales</taxon>
        <taxon>Fabaceae</taxon>
        <taxon>Papilionoideae</taxon>
        <taxon>50 kb inversion clade</taxon>
        <taxon>NPAAA clade</taxon>
        <taxon>Hologalegina</taxon>
        <taxon>IRL clade</taxon>
        <taxon>Trifolieae</taxon>
        <taxon>Medicago</taxon>
    </lineage>
</organism>
<dbReference type="Gramene" id="rna27657">
    <property type="protein sequence ID" value="RHN64798.1"/>
    <property type="gene ID" value="gene27657"/>
</dbReference>
<evidence type="ECO:0000259" key="2">
    <source>
        <dbReference type="PROSITE" id="PS50181"/>
    </source>
</evidence>
<dbReference type="CDD" id="cd22157">
    <property type="entry name" value="F-box_AtFBW1-like"/>
    <property type="match status" value="1"/>
</dbReference>
<proteinExistence type="predicted"/>
<dbReference type="InterPro" id="IPR001810">
    <property type="entry name" value="F-box_dom"/>
</dbReference>
<dbReference type="InterPro" id="IPR050796">
    <property type="entry name" value="SCF_F-box_component"/>
</dbReference>
<evidence type="ECO:0000256" key="1">
    <source>
        <dbReference type="SAM" id="SignalP"/>
    </source>
</evidence>
<dbReference type="InterPro" id="IPR013187">
    <property type="entry name" value="F-box-assoc_dom_typ3"/>
</dbReference>
<reference evidence="3" key="1">
    <citation type="journal article" date="2018" name="Nat. Plants">
        <title>Whole-genome landscape of Medicago truncatula symbiotic genes.</title>
        <authorList>
            <person name="Pecrix Y."/>
            <person name="Gamas P."/>
            <person name="Carrere S."/>
        </authorList>
    </citation>
    <scope>NUCLEOTIDE SEQUENCE</scope>
    <source>
        <tissue evidence="3">Leaves</tissue>
    </source>
</reference>
<dbReference type="InterPro" id="IPR036047">
    <property type="entry name" value="F-box-like_dom_sf"/>
</dbReference>
<dbReference type="Pfam" id="PF08268">
    <property type="entry name" value="FBA_3"/>
    <property type="match status" value="1"/>
</dbReference>
<keyword evidence="1" id="KW-0732">Signal</keyword>
<dbReference type="OrthoDB" id="591557at2759"/>
<feature type="chain" id="PRO_5017291069" evidence="1">
    <location>
        <begin position="20"/>
        <end position="419"/>
    </location>
</feature>
<feature type="signal peptide" evidence="1">
    <location>
        <begin position="1"/>
        <end position="19"/>
    </location>
</feature>
<comment type="caution">
    <text evidence="3">The sequence shown here is derived from an EMBL/GenBank/DDBJ whole genome shotgun (WGS) entry which is preliminary data.</text>
</comment>
<dbReference type="PANTHER" id="PTHR31672:SF13">
    <property type="entry name" value="F-BOX PROTEIN CPR30-LIKE"/>
    <property type="match status" value="1"/>
</dbReference>
<dbReference type="Gene3D" id="1.20.1280.50">
    <property type="match status" value="1"/>
</dbReference>
<dbReference type="AlphaFoldDB" id="A0A396IIZ8"/>
<sequence>MALFWFLHLYLSQFKWITALLQKHSEIRMRGIDLPDDLIVEVLSLLPVKSLLQLKCVNKSWNSLISDPKFVKLHLQLSTPNRNLALVQYDRPDCRVLTFPLNHLLHNPSTTIPTHQFICKDNIQFQVIGSCHGLICLLRKSYTSDHTNIHFRFWNPATRVISKELGSFQQSNYHAHDRHRYIFGYDNFTGSYKVVLMCSGKVKIFNIGDNIWTEISSFPRFDHDVSLGSDRVNNGVYLNGTVNWIAFQDDLSCSTYSWMQRDTTLEQYMIILLDLGTETYKQLQPPRGDGVNLVVPRFEPTIAVLMDCLCFSHYVKRTHFIIWKMTKFGFEQSWTQFLKISFQNLQVDNNFSDWNQYQTFMFPLCLSENGETLILASSLPGLCQVILYNLRRNRVERTKDLGRIWSFAKDYVESLASIR</sequence>
<feature type="domain" description="F-box" evidence="2">
    <location>
        <begin position="28"/>
        <end position="73"/>
    </location>
</feature>
<name>A0A396IIZ8_MEDTR</name>
<accession>A0A396IIZ8</accession>
<dbReference type="NCBIfam" id="TIGR01640">
    <property type="entry name" value="F_box_assoc_1"/>
    <property type="match status" value="1"/>
</dbReference>
<dbReference type="InterPro" id="IPR017451">
    <property type="entry name" value="F-box-assoc_interact_dom"/>
</dbReference>